<dbReference type="EMBL" id="JAEKNQ010000021">
    <property type="protein sequence ID" value="MBJ7602679.1"/>
    <property type="molecule type" value="Genomic_DNA"/>
</dbReference>
<gene>
    <name evidence="2" type="ORF">JF888_05730</name>
</gene>
<dbReference type="RefSeq" id="WP_338177423.1">
    <property type="nucleotide sequence ID" value="NZ_JAEKNQ010000021.1"/>
</dbReference>
<sequence length="47" mass="5186">MEGYCLKDKKKVEMKNPEPITMKNGKPATVGVCPECGTKIYKIGKAK</sequence>
<dbReference type="Pfam" id="PF18930">
    <property type="entry name" value="DUF5679"/>
    <property type="match status" value="1"/>
</dbReference>
<evidence type="ECO:0000259" key="1">
    <source>
        <dbReference type="Pfam" id="PF18930"/>
    </source>
</evidence>
<evidence type="ECO:0000313" key="3">
    <source>
        <dbReference type="Proteomes" id="UP000620075"/>
    </source>
</evidence>
<accession>A0A934K9Y6</accession>
<evidence type="ECO:0000313" key="2">
    <source>
        <dbReference type="EMBL" id="MBJ7602679.1"/>
    </source>
</evidence>
<dbReference type="Proteomes" id="UP000620075">
    <property type="component" value="Unassembled WGS sequence"/>
</dbReference>
<dbReference type="AlphaFoldDB" id="A0A934K9Y6"/>
<comment type="caution">
    <text evidence="2">The sequence shown here is derived from an EMBL/GenBank/DDBJ whole genome shotgun (WGS) entry which is preliminary data.</text>
</comment>
<proteinExistence type="predicted"/>
<feature type="domain" description="DUF5679" evidence="1">
    <location>
        <begin position="4"/>
        <end position="43"/>
    </location>
</feature>
<dbReference type="InterPro" id="IPR044044">
    <property type="entry name" value="DUF5679"/>
</dbReference>
<protein>
    <recommendedName>
        <fullName evidence="1">DUF5679 domain-containing protein</fullName>
    </recommendedName>
</protein>
<name>A0A934K9Y6_9BACT</name>
<organism evidence="2 3">
    <name type="scientific">Candidatus Dormiibacter inghamiae</name>
    <dbReference type="NCBI Taxonomy" id="3127013"/>
    <lineage>
        <taxon>Bacteria</taxon>
        <taxon>Bacillati</taxon>
        <taxon>Candidatus Dormiibacterota</taxon>
        <taxon>Candidatus Dormibacteria</taxon>
        <taxon>Candidatus Dormibacterales</taxon>
        <taxon>Candidatus Dormibacteraceae</taxon>
        <taxon>Candidatus Dormiibacter</taxon>
    </lineage>
</organism>
<reference evidence="2 3" key="1">
    <citation type="submission" date="2020-10" db="EMBL/GenBank/DDBJ databases">
        <title>Ca. Dormibacterota MAGs.</title>
        <authorList>
            <person name="Montgomery K."/>
        </authorList>
    </citation>
    <scope>NUCLEOTIDE SEQUENCE [LARGE SCALE GENOMIC DNA]</scope>
    <source>
        <strain evidence="2">SC8811_S16_3</strain>
    </source>
</reference>